<dbReference type="EMBL" id="JAHTBI010000017">
    <property type="protein sequence ID" value="MBV6286691.1"/>
    <property type="molecule type" value="Genomic_DNA"/>
</dbReference>
<reference evidence="1" key="2">
    <citation type="journal article" date="2023" name="Plant Pathol.">
        <title>Dismantling and reorganizing Pseudomonas marginalis sensu#lato.</title>
        <authorList>
            <person name="Sawada H."/>
            <person name="Fujikawa T."/>
            <person name="Satou M."/>
        </authorList>
    </citation>
    <scope>NUCLEOTIDE SEQUENCE</scope>
    <source>
        <strain evidence="1">MAFF 301350</strain>
    </source>
</reference>
<sequence>MLSFAKYRGVMRKIDKNIRPGDLFYIPAMSPENEVGVVVARYIEDVPGNVGALIEVFKKFYLNFPVGKDEVDMSERLFRPVLCSFYFSEVPRWRIFAHDRDYDRSASAYSEIVFEFVPYLWVGGTKVWKGELNGGDEFEKSICWRTLHLIFRVNAHLAGYFSASDAYDYHKLPVSERVDNKKAIAKVIELAETVEVKLKSVSSAKIKKK</sequence>
<name>A0A9Q2XIG1_9PSED</name>
<gene>
    <name evidence="1" type="ORF">KUO17_06515</name>
</gene>
<accession>A0A9Q2XIG1</accession>
<dbReference type="Proteomes" id="UP001106592">
    <property type="component" value="Unassembled WGS sequence"/>
</dbReference>
<evidence type="ECO:0000313" key="2">
    <source>
        <dbReference type="Proteomes" id="UP001106592"/>
    </source>
</evidence>
<organism evidence="1 2">
    <name type="scientific">Pseudomonas aegrilactucae</name>
    <dbReference type="NCBI Taxonomy" id="2854028"/>
    <lineage>
        <taxon>Bacteria</taxon>
        <taxon>Pseudomonadati</taxon>
        <taxon>Pseudomonadota</taxon>
        <taxon>Gammaproteobacteria</taxon>
        <taxon>Pseudomonadales</taxon>
        <taxon>Pseudomonadaceae</taxon>
        <taxon>Pseudomonas</taxon>
    </lineage>
</organism>
<protein>
    <submittedName>
        <fullName evidence="1">Uncharacterized protein</fullName>
    </submittedName>
</protein>
<comment type="caution">
    <text evidence="1">The sequence shown here is derived from an EMBL/GenBank/DDBJ whole genome shotgun (WGS) entry which is preliminary data.</text>
</comment>
<reference evidence="1" key="1">
    <citation type="journal article" date="2022" name="Int. J. Syst. Evol. Microbiol.">
        <title>Pseudomonas aegrilactucae sp. nov. and Pseudomonas morbosilactucae sp. nov., pathogens causing bacterial rot of lettuce in Japan.</title>
        <authorList>
            <person name="Sawada H."/>
            <person name="Fujikawa T."/>
            <person name="Satou M."/>
        </authorList>
    </citation>
    <scope>NUCLEOTIDE SEQUENCE</scope>
    <source>
        <strain evidence="1">MAFF 301350</strain>
    </source>
</reference>
<evidence type="ECO:0000313" key="1">
    <source>
        <dbReference type="EMBL" id="MBV6286691.1"/>
    </source>
</evidence>
<keyword evidence="2" id="KW-1185">Reference proteome</keyword>
<dbReference type="RefSeq" id="WP_217974398.1">
    <property type="nucleotide sequence ID" value="NZ_JAHTBI010000017.1"/>
</dbReference>
<proteinExistence type="predicted"/>
<dbReference type="AlphaFoldDB" id="A0A9Q2XIG1"/>